<reference evidence="3 4" key="1">
    <citation type="submission" date="2016-07" db="EMBL/GenBank/DDBJ databases">
        <title>Draft genome of the white-rot fungus Obba rivulosa 3A-2.</title>
        <authorList>
            <consortium name="DOE Joint Genome Institute"/>
            <person name="Miettinen O."/>
            <person name="Riley R."/>
            <person name="Acob R."/>
            <person name="Barry K."/>
            <person name="Cullen D."/>
            <person name="De Vries R."/>
            <person name="Hainaut M."/>
            <person name="Hatakka A."/>
            <person name="Henrissat B."/>
            <person name="Hilden K."/>
            <person name="Kuo R."/>
            <person name="Labutti K."/>
            <person name="Lipzen A."/>
            <person name="Makela M.R."/>
            <person name="Sandor L."/>
            <person name="Spatafora J.W."/>
            <person name="Grigoriev I.V."/>
            <person name="Hibbett D.S."/>
        </authorList>
    </citation>
    <scope>NUCLEOTIDE SEQUENCE [LARGE SCALE GENOMIC DNA]</scope>
    <source>
        <strain evidence="3 4">3A-2</strain>
    </source>
</reference>
<evidence type="ECO:0000313" key="4">
    <source>
        <dbReference type="Proteomes" id="UP000250043"/>
    </source>
</evidence>
<feature type="compositionally biased region" description="Polar residues" evidence="2">
    <location>
        <begin position="1"/>
        <end position="12"/>
    </location>
</feature>
<dbReference type="EMBL" id="KV722387">
    <property type="protein sequence ID" value="OCH91339.1"/>
    <property type="molecule type" value="Genomic_DNA"/>
</dbReference>
<dbReference type="OrthoDB" id="10650939at2759"/>
<feature type="compositionally biased region" description="Basic and acidic residues" evidence="2">
    <location>
        <begin position="13"/>
        <end position="30"/>
    </location>
</feature>
<feature type="coiled-coil region" evidence="1">
    <location>
        <begin position="108"/>
        <end position="142"/>
    </location>
</feature>
<sequence length="189" mass="21407">MRSVLSHLTNEGDSTRPARRKIPEPNEARRSGYALRACVRKNLGIPLSDTGEESLSNISLLSDNEHSPEDEEKRELKAALAGYSRACRNHRAQLRGQASTIQERDAEIVRLQELLRVQIDRVKELEEEQWQERERAQAVIEQASTILAGFSKKRTAAEQSRDDDELEYVNGVPPKKCKVEDIDEPSSSK</sequence>
<accession>A0A8E2AY88</accession>
<evidence type="ECO:0000256" key="2">
    <source>
        <dbReference type="SAM" id="MobiDB-lite"/>
    </source>
</evidence>
<gene>
    <name evidence="3" type="ORF">OBBRIDRAFT_834300</name>
</gene>
<evidence type="ECO:0000256" key="1">
    <source>
        <dbReference type="SAM" id="Coils"/>
    </source>
</evidence>
<feature type="region of interest" description="Disordered" evidence="2">
    <location>
        <begin position="1"/>
        <end position="31"/>
    </location>
</feature>
<name>A0A8E2AY88_9APHY</name>
<keyword evidence="4" id="KW-1185">Reference proteome</keyword>
<keyword evidence="1" id="KW-0175">Coiled coil</keyword>
<protein>
    <submittedName>
        <fullName evidence="3">Uncharacterized protein</fullName>
    </submittedName>
</protein>
<evidence type="ECO:0000313" key="3">
    <source>
        <dbReference type="EMBL" id="OCH91339.1"/>
    </source>
</evidence>
<dbReference type="Proteomes" id="UP000250043">
    <property type="component" value="Unassembled WGS sequence"/>
</dbReference>
<feature type="region of interest" description="Disordered" evidence="2">
    <location>
        <begin position="151"/>
        <end position="189"/>
    </location>
</feature>
<organism evidence="3 4">
    <name type="scientific">Obba rivulosa</name>
    <dbReference type="NCBI Taxonomy" id="1052685"/>
    <lineage>
        <taxon>Eukaryota</taxon>
        <taxon>Fungi</taxon>
        <taxon>Dikarya</taxon>
        <taxon>Basidiomycota</taxon>
        <taxon>Agaricomycotina</taxon>
        <taxon>Agaricomycetes</taxon>
        <taxon>Polyporales</taxon>
        <taxon>Gelatoporiaceae</taxon>
        <taxon>Obba</taxon>
    </lineage>
</organism>
<dbReference type="AlphaFoldDB" id="A0A8E2AY88"/>
<proteinExistence type="predicted"/>